<dbReference type="Pfam" id="PF25947">
    <property type="entry name" value="WHD_halo_double"/>
    <property type="match status" value="1"/>
</dbReference>
<evidence type="ECO:0000313" key="2">
    <source>
        <dbReference type="Proteomes" id="UP001570511"/>
    </source>
</evidence>
<accession>A0ABD5MJE5</accession>
<dbReference type="AlphaFoldDB" id="A0ABD5MJE5"/>
<evidence type="ECO:0008006" key="3">
    <source>
        <dbReference type="Google" id="ProtNLM"/>
    </source>
</evidence>
<reference evidence="1 2" key="1">
    <citation type="submission" date="2024-08" db="EMBL/GenBank/DDBJ databases">
        <title>Halobellus sp. MBLA0158 whole genome sequence.</title>
        <authorList>
            <person name="Hwang C.Y."/>
            <person name="Cho E.-S."/>
            <person name="Seo M.-J."/>
        </authorList>
    </citation>
    <scope>NUCLEOTIDE SEQUENCE [LARGE SCALE GENOMIC DNA]</scope>
    <source>
        <strain evidence="1 2">MBLA0158</strain>
    </source>
</reference>
<dbReference type="EMBL" id="JBGNYA010000001">
    <property type="protein sequence ID" value="MFA1612290.1"/>
    <property type="molecule type" value="Genomic_DNA"/>
</dbReference>
<keyword evidence="2" id="KW-1185">Reference proteome</keyword>
<comment type="caution">
    <text evidence="1">The sequence shown here is derived from an EMBL/GenBank/DDBJ whole genome shotgun (WGS) entry which is preliminary data.</text>
</comment>
<dbReference type="Proteomes" id="UP001570511">
    <property type="component" value="Unassembled WGS sequence"/>
</dbReference>
<proteinExistence type="predicted"/>
<protein>
    <recommendedName>
        <fullName evidence="3">ArsR family transcriptional regulator</fullName>
    </recommendedName>
</protein>
<dbReference type="InterPro" id="IPR058821">
    <property type="entry name" value="Double_WHD-containing_halo"/>
</dbReference>
<sequence>MRFKLLPEAPESLDFIDDAQRAVPLVPGTEDDCCARLMRRLDFPTRDVARTWLTFLRALELARETESGTFVRESTEPTPAHLRKSFRERVYGAREVLRALDPDEPKSVDEIFAAFEDRVPVWETHRAAEDWRDVWRERVERILAWAVLLDLAAERDDGYVRVAEE</sequence>
<gene>
    <name evidence="1" type="ORF">OS889_14945</name>
</gene>
<name>A0ABD5MJE5_9EURY</name>
<dbReference type="RefSeq" id="WP_372391109.1">
    <property type="nucleotide sequence ID" value="NZ_JBGNYA010000001.1"/>
</dbReference>
<evidence type="ECO:0000313" key="1">
    <source>
        <dbReference type="EMBL" id="MFA1612290.1"/>
    </source>
</evidence>
<organism evidence="1 2">
    <name type="scientific">Halobellus rubicundus</name>
    <dbReference type="NCBI Taxonomy" id="2996466"/>
    <lineage>
        <taxon>Archaea</taxon>
        <taxon>Methanobacteriati</taxon>
        <taxon>Methanobacteriota</taxon>
        <taxon>Stenosarchaea group</taxon>
        <taxon>Halobacteria</taxon>
        <taxon>Halobacteriales</taxon>
        <taxon>Haloferacaceae</taxon>
        <taxon>Halobellus</taxon>
    </lineage>
</organism>